<dbReference type="SMART" id="SM01126">
    <property type="entry name" value="DDE_Tnp_IS1595"/>
    <property type="match status" value="1"/>
</dbReference>
<accession>J9DCN2</accession>
<feature type="domain" description="ISXO2-like transposase" evidence="1">
    <location>
        <begin position="19"/>
        <end position="143"/>
    </location>
</feature>
<name>J9DCN2_EDHAE</name>
<feature type="non-terminal residue" evidence="2">
    <location>
        <position position="1"/>
    </location>
</feature>
<comment type="caution">
    <text evidence="2">The sequence shown here is derived from an EMBL/GenBank/DDBJ whole genome shotgun (WGS) entry which is preliminary data.</text>
</comment>
<dbReference type="VEuPathDB" id="MicrosporidiaDB:EDEG_00689"/>
<dbReference type="PANTHER" id="PTHR47163:SF2">
    <property type="entry name" value="SI:DKEY-17M8.2"/>
    <property type="match status" value="1"/>
</dbReference>
<dbReference type="EMBL" id="AFBI03000008">
    <property type="protein sequence ID" value="EJW05224.1"/>
    <property type="molecule type" value="Genomic_DNA"/>
</dbReference>
<keyword evidence="3" id="KW-1185">Reference proteome</keyword>
<dbReference type="PANTHER" id="PTHR47163">
    <property type="entry name" value="DDE_TNP_IS1595 DOMAIN-CONTAINING PROTEIN"/>
    <property type="match status" value="1"/>
</dbReference>
<evidence type="ECO:0000313" key="3">
    <source>
        <dbReference type="Proteomes" id="UP000003163"/>
    </source>
</evidence>
<dbReference type="Pfam" id="PF12762">
    <property type="entry name" value="DDE_Tnp_IS1595"/>
    <property type="match status" value="1"/>
</dbReference>
<protein>
    <recommendedName>
        <fullName evidence="1">ISXO2-like transposase domain-containing protein</fullName>
    </recommendedName>
</protein>
<evidence type="ECO:0000313" key="2">
    <source>
        <dbReference type="EMBL" id="EJW05224.1"/>
    </source>
</evidence>
<dbReference type="HOGENOM" id="CLU_044348_0_3_1"/>
<reference evidence="3" key="2">
    <citation type="submission" date="2015-07" db="EMBL/GenBank/DDBJ databases">
        <title>Contrasting host-pathogen interactions and genome evolution in two generalist and specialist microsporidian pathogens of mosquitoes.</title>
        <authorList>
            <consortium name="The Broad Institute Genomics Platform"/>
            <consortium name="The Broad Institute Genome Sequencing Center for Infectious Disease"/>
            <person name="Cuomo C.A."/>
            <person name="Sanscrainte N.D."/>
            <person name="Goldberg J.M."/>
            <person name="Heiman D."/>
            <person name="Young S."/>
            <person name="Zeng Q."/>
            <person name="Becnel J.J."/>
            <person name="Birren B.W."/>
        </authorList>
    </citation>
    <scope>NUCLEOTIDE SEQUENCE [LARGE SCALE GENOMIC DNA]</scope>
    <source>
        <strain evidence="3">USNM 41457</strain>
    </source>
</reference>
<proteinExistence type="predicted"/>
<dbReference type="InParanoid" id="J9DCN2"/>
<dbReference type="OrthoDB" id="2193678at2759"/>
<dbReference type="AlphaFoldDB" id="J9DCN2"/>
<dbReference type="Proteomes" id="UP000003163">
    <property type="component" value="Unassembled WGS sequence"/>
</dbReference>
<dbReference type="STRING" id="1003232.J9DCN2"/>
<sequence length="143" mass="17138">IKKKLNKKLSLEFYKRNDKIGGNNIVVEIDESKFEKRKYHRGHRLDSVWVFGAVERTDQRKIFLIPVEFRNQYHLIPILQRYIHSESIIYSDCWEAYNNLNKIFKEHLTVNHSMGFINTETDVHTNTIEVNWCSVKQQTPIRC</sequence>
<gene>
    <name evidence="2" type="ORF">EDEG_00689</name>
</gene>
<evidence type="ECO:0000259" key="1">
    <source>
        <dbReference type="SMART" id="SM01126"/>
    </source>
</evidence>
<dbReference type="InterPro" id="IPR053164">
    <property type="entry name" value="IS1016-like_transposase"/>
</dbReference>
<dbReference type="OMA" id="WKSYKCL"/>
<dbReference type="InterPro" id="IPR024445">
    <property type="entry name" value="Tnp_ISXO2-like"/>
</dbReference>
<organism evidence="2 3">
    <name type="scientific">Edhazardia aedis (strain USNM 41457)</name>
    <name type="common">Microsporidian parasite</name>
    <dbReference type="NCBI Taxonomy" id="1003232"/>
    <lineage>
        <taxon>Eukaryota</taxon>
        <taxon>Fungi</taxon>
        <taxon>Fungi incertae sedis</taxon>
        <taxon>Microsporidia</taxon>
        <taxon>Edhazardia</taxon>
    </lineage>
</organism>
<reference evidence="2 3" key="1">
    <citation type="submission" date="2011-08" db="EMBL/GenBank/DDBJ databases">
        <authorList>
            <person name="Liu Z.J."/>
            <person name="Shi F.L."/>
            <person name="Lu J.Q."/>
            <person name="Li M."/>
            <person name="Wang Z.L."/>
        </authorList>
    </citation>
    <scope>NUCLEOTIDE SEQUENCE [LARGE SCALE GENOMIC DNA]</scope>
    <source>
        <strain evidence="2 3">USNM 41457</strain>
    </source>
</reference>